<dbReference type="InterPro" id="IPR029069">
    <property type="entry name" value="HotDog_dom_sf"/>
</dbReference>
<comment type="caution">
    <text evidence="1">The sequence shown here is derived from an EMBL/GenBank/DDBJ whole genome shotgun (WGS) entry which is preliminary data.</text>
</comment>
<accession>A0A4Y8WYW8</accession>
<dbReference type="EC" id="3.1.2.-" evidence="1"/>
<name>A0A4Y8WYW8_9MICC</name>
<dbReference type="CDD" id="cd00586">
    <property type="entry name" value="4HBT"/>
    <property type="match status" value="1"/>
</dbReference>
<gene>
    <name evidence="1" type="ORF">BJ976_002277</name>
</gene>
<organism evidence="1 2">
    <name type="scientific">Micrococcus flavus</name>
    <dbReference type="NCBI Taxonomy" id="384602"/>
    <lineage>
        <taxon>Bacteria</taxon>
        <taxon>Bacillati</taxon>
        <taxon>Actinomycetota</taxon>
        <taxon>Actinomycetes</taxon>
        <taxon>Micrococcales</taxon>
        <taxon>Micrococcaceae</taxon>
        <taxon>Micrococcus</taxon>
    </lineage>
</organism>
<dbReference type="RefSeq" id="WP_135030479.1">
    <property type="nucleotide sequence ID" value="NZ_BMLA01000007.1"/>
</dbReference>
<proteinExistence type="predicted"/>
<reference evidence="1 2" key="1">
    <citation type="submission" date="2020-08" db="EMBL/GenBank/DDBJ databases">
        <title>Sequencing the genomes of 1000 actinobacteria strains.</title>
        <authorList>
            <person name="Klenk H.-P."/>
        </authorList>
    </citation>
    <scope>NUCLEOTIDE SEQUENCE [LARGE SCALE GENOMIC DNA]</scope>
    <source>
        <strain evidence="1 2">DSM 19079</strain>
    </source>
</reference>
<dbReference type="PANTHER" id="PTHR31793:SF24">
    <property type="entry name" value="LONG-CHAIN ACYL-COA THIOESTERASE FADM"/>
    <property type="match status" value="1"/>
</dbReference>
<keyword evidence="1" id="KW-0378">Hydrolase</keyword>
<dbReference type="GO" id="GO:0047617">
    <property type="term" value="F:fatty acyl-CoA hydrolase activity"/>
    <property type="evidence" value="ECO:0007669"/>
    <property type="project" value="TreeGrafter"/>
</dbReference>
<evidence type="ECO:0000313" key="2">
    <source>
        <dbReference type="Proteomes" id="UP000560081"/>
    </source>
</evidence>
<evidence type="ECO:0000313" key="1">
    <source>
        <dbReference type="EMBL" id="MBB4883926.1"/>
    </source>
</evidence>
<dbReference type="Gene3D" id="3.10.129.10">
    <property type="entry name" value="Hotdog Thioesterase"/>
    <property type="match status" value="1"/>
</dbReference>
<sequence>MSEQTPDPRPTAPWEGGIELRWSDQDAYGHVNNVRLLTLTEEARVRAAQAWGEWSDGDVMRFVRSMTTEYEAPVRYGPELTARVWVSGIGRTSYTLHHELWQEGRRCLVSDAAMVVVDAVTARPVPHSDARRALLEAVLIAPEDGGPDPDDDRAGDGSGGAA</sequence>
<keyword evidence="2" id="KW-1185">Reference proteome</keyword>
<dbReference type="SUPFAM" id="SSF54637">
    <property type="entry name" value="Thioesterase/thiol ester dehydrase-isomerase"/>
    <property type="match status" value="1"/>
</dbReference>
<protein>
    <submittedName>
        <fullName evidence="1">Acyl-CoA thioester hydrolase</fullName>
        <ecNumber evidence="1">3.1.2.-</ecNumber>
    </submittedName>
</protein>
<dbReference type="AlphaFoldDB" id="A0A4Y8WYW8"/>
<dbReference type="OrthoDB" id="9799036at2"/>
<dbReference type="PANTHER" id="PTHR31793">
    <property type="entry name" value="4-HYDROXYBENZOYL-COA THIOESTERASE FAMILY MEMBER"/>
    <property type="match status" value="1"/>
</dbReference>
<dbReference type="EMBL" id="JACHMC010000001">
    <property type="protein sequence ID" value="MBB4883926.1"/>
    <property type="molecule type" value="Genomic_DNA"/>
</dbReference>
<dbReference type="Pfam" id="PF13279">
    <property type="entry name" value="4HBT_2"/>
    <property type="match status" value="1"/>
</dbReference>
<dbReference type="Proteomes" id="UP000560081">
    <property type="component" value="Unassembled WGS sequence"/>
</dbReference>
<dbReference type="InterPro" id="IPR050563">
    <property type="entry name" value="4-hydroxybenzoyl-CoA_TE"/>
</dbReference>